<gene>
    <name evidence="2 3" type="primary">uppS</name>
    <name evidence="3" type="ORF">GCM10007414_13550</name>
</gene>
<protein>
    <recommendedName>
        <fullName evidence="2">Ditrans,polycis-undecaprenyl-diphosphate synthase ((2E,6E)-farnesyl-diphosphate specific)</fullName>
        <ecNumber evidence="2">2.5.1.31</ecNumber>
    </recommendedName>
    <alternativeName>
        <fullName evidence="2">Ditrans,polycis-undecaprenylcistransferase</fullName>
    </alternativeName>
    <alternativeName>
        <fullName evidence="2">Undecaprenyl diphosphate synthase</fullName>
        <shortName evidence="2">UDS</shortName>
    </alternativeName>
    <alternativeName>
        <fullName evidence="2">Undecaprenyl pyrophosphate synthase</fullName>
        <shortName evidence="2">UPP synthase</shortName>
    </alternativeName>
</protein>
<feature type="binding site" evidence="2">
    <location>
        <position position="211"/>
    </location>
    <ligand>
        <name>Mg(2+)</name>
        <dbReference type="ChEBI" id="CHEBI:18420"/>
    </ligand>
</feature>
<comment type="cofactor">
    <cofactor evidence="2">
        <name>Mg(2+)</name>
        <dbReference type="ChEBI" id="CHEBI:18420"/>
    </cofactor>
    <text evidence="2">Binds 2 magnesium ions per subunit.</text>
</comment>
<keyword evidence="2" id="KW-0479">Metal-binding</keyword>
<feature type="binding site" evidence="2">
    <location>
        <position position="192"/>
    </location>
    <ligand>
        <name>substrate</name>
    </ligand>
</feature>
<feature type="binding site" evidence="2">
    <location>
        <position position="24"/>
    </location>
    <ligand>
        <name>Mg(2+)</name>
        <dbReference type="ChEBI" id="CHEBI:18420"/>
    </ligand>
</feature>
<feature type="binding site" evidence="2">
    <location>
        <position position="75"/>
    </location>
    <ligand>
        <name>substrate</name>
    </ligand>
</feature>
<dbReference type="InterPro" id="IPR018520">
    <property type="entry name" value="UPP_synth-like_CS"/>
</dbReference>
<dbReference type="PROSITE" id="PS01066">
    <property type="entry name" value="UPP_SYNTHASE"/>
    <property type="match status" value="1"/>
</dbReference>
<dbReference type="Gene3D" id="3.40.1180.10">
    <property type="entry name" value="Decaprenyl diphosphate synthase-like"/>
    <property type="match status" value="1"/>
</dbReference>
<comment type="subunit">
    <text evidence="2">Homodimer.</text>
</comment>
<dbReference type="PANTHER" id="PTHR10291:SF0">
    <property type="entry name" value="DEHYDRODOLICHYL DIPHOSPHATE SYNTHASE 2"/>
    <property type="match status" value="1"/>
</dbReference>
<dbReference type="InterPro" id="IPR001441">
    <property type="entry name" value="UPP_synth-like"/>
</dbReference>
<keyword evidence="1 2" id="KW-0808">Transferase</keyword>
<evidence type="ECO:0000313" key="4">
    <source>
        <dbReference type="Proteomes" id="UP000651977"/>
    </source>
</evidence>
<evidence type="ECO:0000256" key="1">
    <source>
        <dbReference type="ARBA" id="ARBA00022679"/>
    </source>
</evidence>
<dbReference type="CDD" id="cd00475">
    <property type="entry name" value="Cis_IPPS"/>
    <property type="match status" value="1"/>
</dbReference>
<reference evidence="4" key="1">
    <citation type="journal article" date="2019" name="Int. J. Syst. Evol. Microbiol.">
        <title>The Global Catalogue of Microorganisms (GCM) 10K type strain sequencing project: providing services to taxonomists for standard genome sequencing and annotation.</title>
        <authorList>
            <consortium name="The Broad Institute Genomics Platform"/>
            <consortium name="The Broad Institute Genome Sequencing Center for Infectious Disease"/>
            <person name="Wu L."/>
            <person name="Ma J."/>
        </authorList>
    </citation>
    <scope>NUCLEOTIDE SEQUENCE [LARGE SCALE GENOMIC DNA]</scope>
    <source>
        <strain evidence="4">CGMCC 1.10131</strain>
    </source>
</reference>
<feature type="binding site" evidence="2">
    <location>
        <position position="41"/>
    </location>
    <ligand>
        <name>substrate</name>
    </ligand>
</feature>
<dbReference type="PANTHER" id="PTHR10291">
    <property type="entry name" value="DEHYDRODOLICHYL DIPHOSPHATE SYNTHASE FAMILY MEMBER"/>
    <property type="match status" value="1"/>
</dbReference>
<dbReference type="HAMAP" id="MF_01139">
    <property type="entry name" value="ISPT"/>
    <property type="match status" value="1"/>
</dbReference>
<evidence type="ECO:0000313" key="3">
    <source>
        <dbReference type="EMBL" id="GGB01626.1"/>
    </source>
</evidence>
<name>A0ABQ1I160_9ALTE</name>
<keyword evidence="4" id="KW-1185">Reference proteome</keyword>
<feature type="binding site" evidence="2">
    <location>
        <begin position="69"/>
        <end position="71"/>
    </location>
    <ligand>
        <name>substrate</name>
    </ligand>
</feature>
<comment type="catalytic activity">
    <reaction evidence="2">
        <text>8 isopentenyl diphosphate + (2E,6E)-farnesyl diphosphate = di-trans,octa-cis-undecaprenyl diphosphate + 8 diphosphate</text>
        <dbReference type="Rhea" id="RHEA:27551"/>
        <dbReference type="ChEBI" id="CHEBI:33019"/>
        <dbReference type="ChEBI" id="CHEBI:58405"/>
        <dbReference type="ChEBI" id="CHEBI:128769"/>
        <dbReference type="ChEBI" id="CHEBI:175763"/>
        <dbReference type="EC" id="2.5.1.31"/>
    </reaction>
</comment>
<feature type="binding site" evidence="2">
    <location>
        <position position="73"/>
    </location>
    <ligand>
        <name>substrate</name>
    </ligand>
</feature>
<dbReference type="Pfam" id="PF01255">
    <property type="entry name" value="Prenyltransf"/>
    <property type="match status" value="1"/>
</dbReference>
<keyword evidence="2" id="KW-0133">Cell shape</keyword>
<feature type="active site" evidence="2">
    <location>
        <position position="24"/>
    </location>
</feature>
<dbReference type="EC" id="2.5.1.31" evidence="2"/>
<accession>A0ABQ1I160</accession>
<organism evidence="3 4">
    <name type="scientific">Agarivorans gilvus</name>
    <dbReference type="NCBI Taxonomy" id="680279"/>
    <lineage>
        <taxon>Bacteria</taxon>
        <taxon>Pseudomonadati</taxon>
        <taxon>Pseudomonadota</taxon>
        <taxon>Gammaproteobacteria</taxon>
        <taxon>Alteromonadales</taxon>
        <taxon>Alteromonadaceae</taxon>
        <taxon>Agarivorans</taxon>
    </lineage>
</organism>
<dbReference type="NCBIfam" id="NF011405">
    <property type="entry name" value="PRK14830.1"/>
    <property type="match status" value="1"/>
</dbReference>
<feature type="binding site" evidence="2">
    <location>
        <begin position="198"/>
        <end position="200"/>
    </location>
    <ligand>
        <name>substrate</name>
    </ligand>
</feature>
<dbReference type="NCBIfam" id="TIGR00055">
    <property type="entry name" value="uppS"/>
    <property type="match status" value="1"/>
</dbReference>
<dbReference type="InterPro" id="IPR036424">
    <property type="entry name" value="UPP_synth-like_sf"/>
</dbReference>
<evidence type="ECO:0000256" key="2">
    <source>
        <dbReference type="HAMAP-Rule" id="MF_01139"/>
    </source>
</evidence>
<proteinExistence type="inferred from homology"/>
<comment type="caution">
    <text evidence="3">The sequence shown here is derived from an EMBL/GenBank/DDBJ whole genome shotgun (WGS) entry which is preliminary data.</text>
</comment>
<dbReference type="Proteomes" id="UP000651977">
    <property type="component" value="Unassembled WGS sequence"/>
</dbReference>
<sequence length="263" mass="29718">MTLPEAQQAAVKEAMPKHVAIIMDGNGRWAQQRGKLRMFGHQAGVKSVRRAVSFATQVGIQSLTLFAFSSENWRRPEEEVSSLMNLFLTVLQREVKKLKNNNVQLRIIGDTSRFSEKLQQRIAVAQQETADNTGLVLNIAANYGGRWDMLNACQQLCRQVKSGALDEQQITEQDISTLMEENTVGDVDLLIRTGGDHRISNFLLWQTAYAEFYFSDVLWPDFDDDAFGKAIAAFVSRERRFGCTGEQVQALLNNNQQNEDHFA</sequence>
<dbReference type="RefSeq" id="WP_055734910.1">
    <property type="nucleotide sequence ID" value="NZ_BMDY01000006.1"/>
</dbReference>
<keyword evidence="2" id="KW-0573">Peptidoglycan synthesis</keyword>
<dbReference type="SUPFAM" id="SSF64005">
    <property type="entry name" value="Undecaprenyl diphosphate synthase"/>
    <property type="match status" value="1"/>
</dbReference>
<dbReference type="EMBL" id="BMDY01000006">
    <property type="protein sequence ID" value="GGB01626.1"/>
    <property type="molecule type" value="Genomic_DNA"/>
</dbReference>
<keyword evidence="2" id="KW-0460">Magnesium</keyword>
<feature type="binding site" evidence="2">
    <location>
        <position position="29"/>
    </location>
    <ligand>
        <name>substrate</name>
    </ligand>
</feature>
<feature type="binding site" evidence="2">
    <location>
        <begin position="25"/>
        <end position="28"/>
    </location>
    <ligand>
        <name>substrate</name>
    </ligand>
</feature>
<comment type="similarity">
    <text evidence="2">Belongs to the UPP synthase family.</text>
</comment>
<comment type="function">
    <text evidence="2">Catalyzes the sequential condensation of isopentenyl diphosphate (IPP) with (2E,6E)-farnesyl diphosphate (E,E-FPP) to yield (2Z,6Z,10Z,14Z,18Z,22Z,26Z,30Z,34E,38E)-undecaprenyl diphosphate (di-trans,octa-cis-UPP). UPP is the precursor of glycosyl carrier lipid in the biosynthesis of bacterial cell wall polysaccharide components such as peptidoglycan and lipopolysaccharide.</text>
</comment>
<feature type="binding site" evidence="2">
    <location>
        <position position="37"/>
    </location>
    <ligand>
        <name>substrate</name>
    </ligand>
</feature>
<feature type="active site" description="Proton acceptor" evidence="2">
    <location>
        <position position="72"/>
    </location>
</feature>
<keyword evidence="2" id="KW-0961">Cell wall biogenesis/degradation</keyword>